<dbReference type="OrthoDB" id="5297568at2"/>
<comment type="caution">
    <text evidence="1">The sequence shown here is derived from an EMBL/GenBank/DDBJ whole genome shotgun (WGS) entry which is preliminary data.</text>
</comment>
<keyword evidence="2" id="KW-1185">Reference proteome</keyword>
<protein>
    <submittedName>
        <fullName evidence="1">DNA polymerase III subunit chi</fullName>
    </submittedName>
</protein>
<sequence>MPRVQFYHNTADRLALTCELVANAQAGGRHIAIRLADAAQARRLDQMLWTAAPLSFIPHVAVDSPLAAETPVLIGTAEAGIRWAHTDLLFNLAEDIPPEVEQFRTVVEIIGRSEAEKLPARTRWMQYKARGFPLKAFDTETRTAL</sequence>
<dbReference type="RefSeq" id="WP_110523759.1">
    <property type="nucleotide sequence ID" value="NZ_QKOE01000004.1"/>
</dbReference>
<dbReference type="Gene3D" id="3.40.50.10110">
    <property type="entry name" value="DNA polymerase III subunit chi"/>
    <property type="match status" value="1"/>
</dbReference>
<organism evidence="1 2">
    <name type="scientific">Parazoarcus communis SWub3 = DSM 12120</name>
    <dbReference type="NCBI Taxonomy" id="1121029"/>
    <lineage>
        <taxon>Bacteria</taxon>
        <taxon>Pseudomonadati</taxon>
        <taxon>Pseudomonadota</taxon>
        <taxon>Betaproteobacteria</taxon>
        <taxon>Rhodocyclales</taxon>
        <taxon>Zoogloeaceae</taxon>
        <taxon>Parazoarcus</taxon>
    </lineage>
</organism>
<evidence type="ECO:0000313" key="2">
    <source>
        <dbReference type="Proteomes" id="UP000248259"/>
    </source>
</evidence>
<name>A0A323UXA2_9RHOO</name>
<dbReference type="Proteomes" id="UP000248259">
    <property type="component" value="Unassembled WGS sequence"/>
</dbReference>
<dbReference type="EMBL" id="QKOE01000004">
    <property type="protein sequence ID" value="PZA17114.1"/>
    <property type="molecule type" value="Genomic_DNA"/>
</dbReference>
<gene>
    <name evidence="1" type="ORF">DNK49_07700</name>
</gene>
<dbReference type="GO" id="GO:0003677">
    <property type="term" value="F:DNA binding"/>
    <property type="evidence" value="ECO:0007669"/>
    <property type="project" value="InterPro"/>
</dbReference>
<accession>A0A323UXA2</accession>
<dbReference type="GO" id="GO:0006260">
    <property type="term" value="P:DNA replication"/>
    <property type="evidence" value="ECO:0007669"/>
    <property type="project" value="InterPro"/>
</dbReference>
<dbReference type="InterPro" id="IPR036768">
    <property type="entry name" value="PolIII_chi_sf"/>
</dbReference>
<dbReference type="PANTHER" id="PTHR38767">
    <property type="entry name" value="DNA POLYMERASE III SUBUNIT CHI"/>
    <property type="match status" value="1"/>
</dbReference>
<dbReference type="Pfam" id="PF04364">
    <property type="entry name" value="DNA_pol3_chi"/>
    <property type="match status" value="1"/>
</dbReference>
<dbReference type="PANTHER" id="PTHR38767:SF1">
    <property type="entry name" value="DNA POLYMERASE III SUBUNIT CHI"/>
    <property type="match status" value="1"/>
</dbReference>
<dbReference type="GO" id="GO:0003887">
    <property type="term" value="F:DNA-directed DNA polymerase activity"/>
    <property type="evidence" value="ECO:0007669"/>
    <property type="project" value="InterPro"/>
</dbReference>
<dbReference type="SUPFAM" id="SSF102400">
    <property type="entry name" value="DNA polymerase III chi subunit"/>
    <property type="match status" value="1"/>
</dbReference>
<dbReference type="AlphaFoldDB" id="A0A323UXA2"/>
<dbReference type="GO" id="GO:0032298">
    <property type="term" value="P:positive regulation of DNA-templated DNA replication initiation"/>
    <property type="evidence" value="ECO:0007669"/>
    <property type="project" value="TreeGrafter"/>
</dbReference>
<evidence type="ECO:0000313" key="1">
    <source>
        <dbReference type="EMBL" id="PZA17114.1"/>
    </source>
</evidence>
<dbReference type="InterPro" id="IPR007459">
    <property type="entry name" value="DNA_pol3_chi"/>
</dbReference>
<proteinExistence type="predicted"/>
<reference evidence="1 2" key="1">
    <citation type="submission" date="2018-06" db="EMBL/GenBank/DDBJ databases">
        <title>Azoarcus communis strain SWub3 genome.</title>
        <authorList>
            <person name="Zorraquino Salvo V."/>
            <person name="Toubiana D."/>
            <person name="Blumwald E."/>
        </authorList>
    </citation>
    <scope>NUCLEOTIDE SEQUENCE [LARGE SCALE GENOMIC DNA]</scope>
    <source>
        <strain evidence="1 2">SWub3</strain>
    </source>
</reference>